<evidence type="ECO:0000313" key="5">
    <source>
        <dbReference type="Proteomes" id="UP000247810"/>
    </source>
</evidence>
<feature type="compositionally biased region" description="Polar residues" evidence="2">
    <location>
        <begin position="316"/>
        <end position="328"/>
    </location>
</feature>
<feature type="region of interest" description="Disordered" evidence="2">
    <location>
        <begin position="311"/>
        <end position="330"/>
    </location>
</feature>
<evidence type="ECO:0000313" key="4">
    <source>
        <dbReference type="EMBL" id="PYH88089.1"/>
    </source>
</evidence>
<dbReference type="OrthoDB" id="5399559at2759"/>
<feature type="domain" description="YAG7-like dimerisation" evidence="3">
    <location>
        <begin position="159"/>
        <end position="243"/>
    </location>
</feature>
<dbReference type="Proteomes" id="UP000247810">
    <property type="component" value="Unassembled WGS sequence"/>
</dbReference>
<accession>A0A319CU55</accession>
<dbReference type="Pfam" id="PF26434">
    <property type="entry name" value="YAG7_C"/>
    <property type="match status" value="1"/>
</dbReference>
<dbReference type="EMBL" id="KZ826128">
    <property type="protein sequence ID" value="PYH88089.1"/>
    <property type="molecule type" value="Genomic_DNA"/>
</dbReference>
<feature type="region of interest" description="Disordered" evidence="2">
    <location>
        <begin position="241"/>
        <end position="262"/>
    </location>
</feature>
<feature type="compositionally biased region" description="Basic and acidic residues" evidence="2">
    <location>
        <begin position="399"/>
        <end position="414"/>
    </location>
</feature>
<reference evidence="4 5" key="1">
    <citation type="submission" date="2018-02" db="EMBL/GenBank/DDBJ databases">
        <title>The genomes of Aspergillus section Nigri reveals drivers in fungal speciation.</title>
        <authorList>
            <consortium name="DOE Joint Genome Institute"/>
            <person name="Vesth T.C."/>
            <person name="Nybo J."/>
            <person name="Theobald S."/>
            <person name="Brandl J."/>
            <person name="Frisvad J.C."/>
            <person name="Nielsen K.F."/>
            <person name="Lyhne E.K."/>
            <person name="Kogle M.E."/>
            <person name="Kuo A."/>
            <person name="Riley R."/>
            <person name="Clum A."/>
            <person name="Nolan M."/>
            <person name="Lipzen A."/>
            <person name="Salamov A."/>
            <person name="Henrissat B."/>
            <person name="Wiebenga A."/>
            <person name="De vries R.P."/>
            <person name="Grigoriev I.V."/>
            <person name="Mortensen U.H."/>
            <person name="Andersen M.R."/>
            <person name="Baker S.E."/>
        </authorList>
    </citation>
    <scope>NUCLEOTIDE SEQUENCE [LARGE SCALE GENOMIC DNA]</scope>
    <source>
        <strain evidence="4 5">CBS 707.79</strain>
    </source>
</reference>
<protein>
    <recommendedName>
        <fullName evidence="3">YAG7-like dimerisation domain-containing protein</fullName>
    </recommendedName>
</protein>
<gene>
    <name evidence="4" type="ORF">BO71DRAFT_150232</name>
</gene>
<dbReference type="InterPro" id="IPR058602">
    <property type="entry name" value="YAG7_dimerisation_dom"/>
</dbReference>
<dbReference type="STRING" id="1448320.A0A319CU55"/>
<keyword evidence="5" id="KW-1185">Reference proteome</keyword>
<proteinExistence type="predicted"/>
<feature type="coiled-coil region" evidence="1">
    <location>
        <begin position="121"/>
        <end position="163"/>
    </location>
</feature>
<dbReference type="AlphaFoldDB" id="A0A319CU55"/>
<feature type="compositionally biased region" description="Low complexity" evidence="2">
    <location>
        <begin position="24"/>
        <end position="38"/>
    </location>
</feature>
<keyword evidence="1" id="KW-0175">Coiled coil</keyword>
<feature type="compositionally biased region" description="Gly residues" evidence="2">
    <location>
        <begin position="425"/>
        <end position="436"/>
    </location>
</feature>
<evidence type="ECO:0000256" key="1">
    <source>
        <dbReference type="SAM" id="Coils"/>
    </source>
</evidence>
<sequence length="447" mass="47087">MAAASINTNSSAQPEPSSAKQKQSHVSSPSNSSKPEVNGLDNLDHHHFKELQRSLRNALKKLNATAKVDAILAENPSKSLDELVDEKKINVDQKAQALKKPGLQAAVAQIEEQIAQFKDFASHYEERLASQKADLENAHKEQLEALREQVASEASEASQKELRQRLLGLSKFLCAAATVRRSGDEASSESRAFEGVLFQVYGGHQEAVTSMLKIIDGVDEKVVGVDGTTLEVTYERVKQVSTELAPPTEDVATEAAPASDPTVANAGYTELQDTSYTADATVANESAPAEPEPEQIAPPAQTLVGDGANPVAEANWDTNASGVSSANTEGWVEVPRDPAETETGLEATPAAVEVEVKTAVETADQNAENVTVPKPADGAAQHQRQPSVRGRGRGGHGRGRGDGFRGRGRGEFRGHGRGRGRGGRGRGGANGHGNGNGAPSAAPAGNQ</sequence>
<name>A0A319CU55_9EURO</name>
<organism evidence="4 5">
    <name type="scientific">Aspergillus ellipticus CBS 707.79</name>
    <dbReference type="NCBI Taxonomy" id="1448320"/>
    <lineage>
        <taxon>Eukaryota</taxon>
        <taxon>Fungi</taxon>
        <taxon>Dikarya</taxon>
        <taxon>Ascomycota</taxon>
        <taxon>Pezizomycotina</taxon>
        <taxon>Eurotiomycetes</taxon>
        <taxon>Eurotiomycetidae</taxon>
        <taxon>Eurotiales</taxon>
        <taxon>Aspergillaceae</taxon>
        <taxon>Aspergillus</taxon>
        <taxon>Aspergillus subgen. Circumdati</taxon>
    </lineage>
</organism>
<evidence type="ECO:0000259" key="3">
    <source>
        <dbReference type="Pfam" id="PF26434"/>
    </source>
</evidence>
<feature type="compositionally biased region" description="Basic residues" evidence="2">
    <location>
        <begin position="415"/>
        <end position="424"/>
    </location>
</feature>
<dbReference type="VEuPathDB" id="FungiDB:BO71DRAFT_150232"/>
<evidence type="ECO:0000256" key="2">
    <source>
        <dbReference type="SAM" id="MobiDB-lite"/>
    </source>
</evidence>
<feature type="region of interest" description="Disordered" evidence="2">
    <location>
        <begin position="364"/>
        <end position="447"/>
    </location>
</feature>
<feature type="region of interest" description="Disordered" evidence="2">
    <location>
        <begin position="1"/>
        <end position="45"/>
    </location>
</feature>
<feature type="compositionally biased region" description="Polar residues" evidence="2">
    <location>
        <begin position="1"/>
        <end position="20"/>
    </location>
</feature>